<dbReference type="Proteomes" id="UP001497482">
    <property type="component" value="Chromosome 16"/>
</dbReference>
<reference evidence="1 2" key="1">
    <citation type="submission" date="2024-04" db="EMBL/GenBank/DDBJ databases">
        <authorList>
            <person name="Waldvogel A.-M."/>
            <person name="Schoenle A."/>
        </authorList>
    </citation>
    <scope>NUCLEOTIDE SEQUENCE [LARGE SCALE GENOMIC DNA]</scope>
</reference>
<accession>A0AAV2K4M3</accession>
<dbReference type="AlphaFoldDB" id="A0AAV2K4M3"/>
<gene>
    <name evidence="1" type="ORF">KC01_LOCUS14350</name>
</gene>
<dbReference type="EMBL" id="OZ035838">
    <property type="protein sequence ID" value="CAL1583945.1"/>
    <property type="molecule type" value="Genomic_DNA"/>
</dbReference>
<name>A0AAV2K4M3_KNICA</name>
<sequence>MALDPYYDMIADMARNGLSSTEILANLGVHGSGKGFSTRNIRKYCAANGISLGIPHARLELEVAQAIMETGPSFGRRMMKGYLSTKNVHAGEARIGSVLRTIHRPYHEDRRQGSKNLNPIPYTAEYMGHKIHLDQNEKIAMFGATHVLAIDGFSRMIVGFSTMPIKNNLLIYENVFRIT</sequence>
<keyword evidence="2" id="KW-1185">Reference proteome</keyword>
<evidence type="ECO:0000313" key="2">
    <source>
        <dbReference type="Proteomes" id="UP001497482"/>
    </source>
</evidence>
<evidence type="ECO:0000313" key="1">
    <source>
        <dbReference type="EMBL" id="CAL1583945.1"/>
    </source>
</evidence>
<protein>
    <submittedName>
        <fullName evidence="1">Uncharacterized protein</fullName>
    </submittedName>
</protein>
<proteinExistence type="predicted"/>
<organism evidence="1 2">
    <name type="scientific">Knipowitschia caucasica</name>
    <name type="common">Caucasian dwarf goby</name>
    <name type="synonym">Pomatoschistus caucasicus</name>
    <dbReference type="NCBI Taxonomy" id="637954"/>
    <lineage>
        <taxon>Eukaryota</taxon>
        <taxon>Metazoa</taxon>
        <taxon>Chordata</taxon>
        <taxon>Craniata</taxon>
        <taxon>Vertebrata</taxon>
        <taxon>Euteleostomi</taxon>
        <taxon>Actinopterygii</taxon>
        <taxon>Neopterygii</taxon>
        <taxon>Teleostei</taxon>
        <taxon>Neoteleostei</taxon>
        <taxon>Acanthomorphata</taxon>
        <taxon>Gobiaria</taxon>
        <taxon>Gobiiformes</taxon>
        <taxon>Gobioidei</taxon>
        <taxon>Gobiidae</taxon>
        <taxon>Gobiinae</taxon>
        <taxon>Knipowitschia</taxon>
    </lineage>
</organism>